<comment type="caution">
    <text evidence="2">The sequence shown here is derived from an EMBL/GenBank/DDBJ whole genome shotgun (WGS) entry which is preliminary data.</text>
</comment>
<name>A0A8X6Y1V9_9ARAC</name>
<dbReference type="Proteomes" id="UP000886998">
    <property type="component" value="Unassembled WGS sequence"/>
</dbReference>
<keyword evidence="3" id="KW-1185">Reference proteome</keyword>
<keyword evidence="1" id="KW-0472">Membrane</keyword>
<evidence type="ECO:0000313" key="3">
    <source>
        <dbReference type="Proteomes" id="UP000886998"/>
    </source>
</evidence>
<organism evidence="2 3">
    <name type="scientific">Trichonephila inaurata madagascariensis</name>
    <dbReference type="NCBI Taxonomy" id="2747483"/>
    <lineage>
        <taxon>Eukaryota</taxon>
        <taxon>Metazoa</taxon>
        <taxon>Ecdysozoa</taxon>
        <taxon>Arthropoda</taxon>
        <taxon>Chelicerata</taxon>
        <taxon>Arachnida</taxon>
        <taxon>Araneae</taxon>
        <taxon>Araneomorphae</taxon>
        <taxon>Entelegynae</taxon>
        <taxon>Araneoidea</taxon>
        <taxon>Nephilidae</taxon>
        <taxon>Trichonephila</taxon>
        <taxon>Trichonephila inaurata</taxon>
    </lineage>
</organism>
<feature type="transmembrane region" description="Helical" evidence="1">
    <location>
        <begin position="66"/>
        <end position="86"/>
    </location>
</feature>
<accession>A0A8X6Y1V9</accession>
<keyword evidence="1" id="KW-1133">Transmembrane helix</keyword>
<keyword evidence="1" id="KW-0812">Transmembrane</keyword>
<protein>
    <submittedName>
        <fullName evidence="2">Uncharacterized protein</fullName>
    </submittedName>
</protein>
<proteinExistence type="predicted"/>
<gene>
    <name evidence="2" type="ORF">TNIN_476561</name>
</gene>
<dbReference type="EMBL" id="BMAV01015292">
    <property type="protein sequence ID" value="GFY64541.1"/>
    <property type="molecule type" value="Genomic_DNA"/>
</dbReference>
<evidence type="ECO:0000256" key="1">
    <source>
        <dbReference type="SAM" id="Phobius"/>
    </source>
</evidence>
<reference evidence="2" key="1">
    <citation type="submission" date="2020-08" db="EMBL/GenBank/DDBJ databases">
        <title>Multicomponent nature underlies the extraordinary mechanical properties of spider dragline silk.</title>
        <authorList>
            <person name="Kono N."/>
            <person name="Nakamura H."/>
            <person name="Mori M."/>
            <person name="Yoshida Y."/>
            <person name="Ohtoshi R."/>
            <person name="Malay A.D."/>
            <person name="Moran D.A.P."/>
            <person name="Tomita M."/>
            <person name="Numata K."/>
            <person name="Arakawa K."/>
        </authorList>
    </citation>
    <scope>NUCLEOTIDE SEQUENCE</scope>
</reference>
<dbReference type="AlphaFoldDB" id="A0A8X6Y1V9"/>
<sequence length="93" mass="10947">MLLPDRVILMKLFCLNRESVTVSLLKFRSVKGMKTKNGLILRRQSDRLMFQDPMAFTITRPHSSRLLFVGLFEITRVLFIIFNIVLTQRLYLS</sequence>
<evidence type="ECO:0000313" key="2">
    <source>
        <dbReference type="EMBL" id="GFY64541.1"/>
    </source>
</evidence>